<sequence length="271" mass="30489">MRTRRPFLRLLATALLTPFLIAGVGAGDDSSAMRYVPNDAFGFGEYLEYNVGYKFISAGKASFTVGKEPVTVNGRKCYDIRFDVASLKSLEFLYKVRDRYRTIVDIDGVFPWKFEQHIREGGFSKDFTASFDQVTHSAVTTEGTFPIPPFVHDIVSAFYYIRTFDLKKYKAGDVIYLQNFFDRETHDLQVKVLGRQKVTVEAGAFNCVVIEPIIKSGGLFKSEGRILIWLSDDDRKIPVKVSTKILIGSIDAELTSYKGLRGPLTGRTGDE</sequence>
<comment type="caution">
    <text evidence="2">The sequence shown here is derived from an EMBL/GenBank/DDBJ whole genome shotgun (WGS) entry which is preliminary data.</text>
</comment>
<reference evidence="2 3" key="1">
    <citation type="submission" date="2016-09" db="EMBL/GenBank/DDBJ databases">
        <title>Genome-resolved meta-omics ties microbial dynamics to process performance in biotechnology for thiocyanate degradation.</title>
        <authorList>
            <person name="Kantor R.S."/>
            <person name="Huddy R.J."/>
            <person name="Iyer R."/>
            <person name="Thomas B.C."/>
            <person name="Brown C.T."/>
            <person name="Anantharaman K."/>
            <person name="Tringe S."/>
            <person name="Hettich R.L."/>
            <person name="Harrison S.T."/>
            <person name="Banfield J.F."/>
        </authorList>
    </citation>
    <scope>NUCLEOTIDE SEQUENCE [LARGE SCALE GENOMIC DNA]</scope>
    <source>
        <strain evidence="2">59-99</strain>
    </source>
</reference>
<dbReference type="EMBL" id="MKVH01000015">
    <property type="protein sequence ID" value="OJX58763.1"/>
    <property type="molecule type" value="Genomic_DNA"/>
</dbReference>
<evidence type="ECO:0000256" key="1">
    <source>
        <dbReference type="SAM" id="SignalP"/>
    </source>
</evidence>
<name>A0A1M3L1N0_9BACT</name>
<dbReference type="Pfam" id="PF11306">
    <property type="entry name" value="DUF3108"/>
    <property type="match status" value="1"/>
</dbReference>
<dbReference type="STRING" id="1895771.BGO89_05320"/>
<feature type="signal peptide" evidence="1">
    <location>
        <begin position="1"/>
        <end position="22"/>
    </location>
</feature>
<dbReference type="Proteomes" id="UP000184233">
    <property type="component" value="Unassembled WGS sequence"/>
</dbReference>
<evidence type="ECO:0000313" key="2">
    <source>
        <dbReference type="EMBL" id="OJX58763.1"/>
    </source>
</evidence>
<proteinExistence type="predicted"/>
<dbReference type="AlphaFoldDB" id="A0A1M3L1N0"/>
<feature type="chain" id="PRO_5012973875" description="DUF3108 domain-containing protein" evidence="1">
    <location>
        <begin position="23"/>
        <end position="271"/>
    </location>
</feature>
<keyword evidence="1" id="KW-0732">Signal</keyword>
<dbReference type="InterPro" id="IPR021457">
    <property type="entry name" value="DUF3108"/>
</dbReference>
<evidence type="ECO:0008006" key="4">
    <source>
        <dbReference type="Google" id="ProtNLM"/>
    </source>
</evidence>
<protein>
    <recommendedName>
        <fullName evidence="4">DUF3108 domain-containing protein</fullName>
    </recommendedName>
</protein>
<organism evidence="2 3">
    <name type="scientific">Candidatus Kapaibacterium thiocyanatum</name>
    <dbReference type="NCBI Taxonomy" id="1895771"/>
    <lineage>
        <taxon>Bacteria</taxon>
        <taxon>Pseudomonadati</taxon>
        <taxon>Candidatus Kapaibacteriota</taxon>
        <taxon>Candidatus Kapaibacteriia</taxon>
        <taxon>Candidatus Kapaibacteriales</taxon>
        <taxon>Candidatus Kapaibacteriaceae</taxon>
        <taxon>Candidatus Kapaibacterium</taxon>
    </lineage>
</organism>
<accession>A0A1M3L1N0</accession>
<gene>
    <name evidence="2" type="ORF">BGO89_05320</name>
</gene>
<evidence type="ECO:0000313" key="3">
    <source>
        <dbReference type="Proteomes" id="UP000184233"/>
    </source>
</evidence>